<dbReference type="RefSeq" id="WP_304994331.1">
    <property type="nucleotide sequence ID" value="NZ_CP101717.1"/>
</dbReference>
<organism evidence="1">
    <name type="scientific">Salinispirillum sp. LH 10-3-1</name>
    <dbReference type="NCBI Taxonomy" id="2952525"/>
    <lineage>
        <taxon>Bacteria</taxon>
        <taxon>Pseudomonadati</taxon>
        <taxon>Pseudomonadota</taxon>
        <taxon>Gammaproteobacteria</taxon>
        <taxon>Oceanospirillales</taxon>
        <taxon>Saccharospirillaceae</taxon>
        <taxon>Salinispirillum</taxon>
    </lineage>
</organism>
<dbReference type="EMBL" id="CP101717">
    <property type="protein sequence ID" value="WLD57044.1"/>
    <property type="molecule type" value="Genomic_DNA"/>
</dbReference>
<protein>
    <submittedName>
        <fullName evidence="1">Uncharacterized protein</fullName>
    </submittedName>
</protein>
<dbReference type="AlphaFoldDB" id="A0AB38YDA1"/>
<accession>A0AB38YDA1</accession>
<gene>
    <name evidence="1" type="ORF">NFC81_09935</name>
</gene>
<proteinExistence type="predicted"/>
<evidence type="ECO:0000313" key="1">
    <source>
        <dbReference type="EMBL" id="WLD57044.1"/>
    </source>
</evidence>
<name>A0AB38YDA1_9GAMM</name>
<sequence length="201" mass="22451">MKIVTTPALFRAFVLSGILALFTTSVWANNGEVVQTPVRCVSVGLGERLCAIEALNGQLWWVDSGGERRTVWMSEFYRLGRWSLSDDGQFLMVEAFEFGGPQSMAVLRTEVLLDEDLAIQPLWQQTYGRGTAHNPESVATPMGWHSGGMLMYEDHGAVSEDCLRFIATQNPRETRAICGEAIGSISSNEEAWKTWRRFSPE</sequence>
<reference evidence="1" key="1">
    <citation type="submission" date="2022-07" db="EMBL/GenBank/DDBJ databases">
        <title>Complete genome sequence of Salinispirillum sp. LH10-3-1 capable of multiple carbohydrate inversion isolated from a soda lake.</title>
        <authorList>
            <person name="Liu J."/>
            <person name="Zhai Y."/>
            <person name="Zhang H."/>
            <person name="Yang H."/>
            <person name="Qu J."/>
            <person name="Li J."/>
        </authorList>
    </citation>
    <scope>NUCLEOTIDE SEQUENCE</scope>
    <source>
        <strain evidence="1">LH 10-3-1</strain>
    </source>
</reference>